<dbReference type="Pfam" id="PF05050">
    <property type="entry name" value="Methyltransf_21"/>
    <property type="match status" value="1"/>
</dbReference>
<feature type="domain" description="Methyltransferase FkbM" evidence="2">
    <location>
        <begin position="183"/>
        <end position="339"/>
    </location>
</feature>
<organism evidence="3 4">
    <name type="scientific">Methanobrevibacter millerae</name>
    <dbReference type="NCBI Taxonomy" id="230361"/>
    <lineage>
        <taxon>Archaea</taxon>
        <taxon>Methanobacteriati</taxon>
        <taxon>Methanobacteriota</taxon>
        <taxon>Methanomada group</taxon>
        <taxon>Methanobacteria</taxon>
        <taxon>Methanobacteriales</taxon>
        <taxon>Methanobacteriaceae</taxon>
        <taxon>Methanobrevibacter</taxon>
    </lineage>
</organism>
<dbReference type="Gene3D" id="3.40.50.150">
    <property type="entry name" value="Vaccinia Virus protein VP39"/>
    <property type="match status" value="1"/>
</dbReference>
<keyword evidence="3" id="KW-0489">Methyltransferase</keyword>
<accession>A0A1G5WWN4</accession>
<reference evidence="3 4" key="1">
    <citation type="submission" date="2016-10" db="EMBL/GenBank/DDBJ databases">
        <authorList>
            <person name="Varghese N."/>
            <person name="Submissions S."/>
        </authorList>
    </citation>
    <scope>NUCLEOTIDE SEQUENCE [LARGE SCALE GENOMIC DNA]</scope>
    <source>
        <strain evidence="3 4">DSM 16643</strain>
    </source>
</reference>
<protein>
    <submittedName>
        <fullName evidence="3">Methyltransferase, FkbM family</fullName>
    </submittedName>
</protein>
<dbReference type="PANTHER" id="PTHR34203">
    <property type="entry name" value="METHYLTRANSFERASE, FKBM FAMILY PROTEIN"/>
    <property type="match status" value="1"/>
</dbReference>
<evidence type="ECO:0000313" key="3">
    <source>
        <dbReference type="EMBL" id="SDA61745.1"/>
    </source>
</evidence>
<dbReference type="AlphaFoldDB" id="A0A1G5WWN4"/>
<dbReference type="NCBIfam" id="TIGR01444">
    <property type="entry name" value="fkbM_fam"/>
    <property type="match status" value="1"/>
</dbReference>
<gene>
    <name evidence="3" type="ORF">SAMN02910315_01706</name>
</gene>
<dbReference type="InterPro" id="IPR029063">
    <property type="entry name" value="SAM-dependent_MTases_sf"/>
</dbReference>
<dbReference type="RefSeq" id="WP_149732232.1">
    <property type="nucleotide sequence ID" value="NZ_FMXB01000013.1"/>
</dbReference>
<keyword evidence="1" id="KW-0175">Coiled coil</keyword>
<dbReference type="Proteomes" id="UP000323439">
    <property type="component" value="Unassembled WGS sequence"/>
</dbReference>
<dbReference type="InterPro" id="IPR006342">
    <property type="entry name" value="FkbM_mtfrase"/>
</dbReference>
<sequence length="362" mass="42605">MGNLKFMTFKNKILSKSNSYNFYKEEYEKYKQKYEAISKENSKLKDEYNKLNEEYKYFSNLKRLESLAASFCNRSFYNYSFREDFPLKFNDFLKNLPEDSRKQAIQLYLRANATYLINYTDTFFTDEELKLQDEYIEFSNKNVSGNEICGFKFTDQSYNKHCFMYDFLTGEDLQYIGNKDIIDAGAYIGDSSLAFTKLTISNVHAFEPFEESFNKMLENIKLNDVKNIVPVKASLSDKNGEEKIYLSGDNVQGITSDESFRRYDKSFTVETLTIDKYVEENNLNVGFIKVDVEGTEQRLLKGAIETIKSQKPLLILSIYHNPSDFFEIKPWIEKLDLGYNFKISKERPWTFFADTVLECRPY</sequence>
<name>A0A1G5WWN4_9EURY</name>
<evidence type="ECO:0000259" key="2">
    <source>
        <dbReference type="Pfam" id="PF05050"/>
    </source>
</evidence>
<dbReference type="EMBL" id="FMXB01000013">
    <property type="protein sequence ID" value="SDA61745.1"/>
    <property type="molecule type" value="Genomic_DNA"/>
</dbReference>
<keyword evidence="4" id="KW-1185">Reference proteome</keyword>
<evidence type="ECO:0000313" key="4">
    <source>
        <dbReference type="Proteomes" id="UP000323439"/>
    </source>
</evidence>
<feature type="coiled-coil region" evidence="1">
    <location>
        <begin position="20"/>
        <end position="61"/>
    </location>
</feature>
<evidence type="ECO:0000256" key="1">
    <source>
        <dbReference type="SAM" id="Coils"/>
    </source>
</evidence>
<keyword evidence="3" id="KW-0808">Transferase</keyword>
<dbReference type="PANTHER" id="PTHR34203:SF15">
    <property type="entry name" value="SLL1173 PROTEIN"/>
    <property type="match status" value="1"/>
</dbReference>
<dbReference type="GO" id="GO:0008168">
    <property type="term" value="F:methyltransferase activity"/>
    <property type="evidence" value="ECO:0007669"/>
    <property type="project" value="UniProtKB-KW"/>
</dbReference>
<proteinExistence type="predicted"/>
<dbReference type="SUPFAM" id="SSF53335">
    <property type="entry name" value="S-adenosyl-L-methionine-dependent methyltransferases"/>
    <property type="match status" value="1"/>
</dbReference>
<dbReference type="GO" id="GO:0032259">
    <property type="term" value="P:methylation"/>
    <property type="evidence" value="ECO:0007669"/>
    <property type="project" value="UniProtKB-KW"/>
</dbReference>
<dbReference type="InterPro" id="IPR052514">
    <property type="entry name" value="SAM-dependent_MTase"/>
</dbReference>